<dbReference type="EMBL" id="CAJVQB010015850">
    <property type="protein sequence ID" value="CAG8777013.1"/>
    <property type="molecule type" value="Genomic_DNA"/>
</dbReference>
<accession>A0ABN7VJ30</accession>
<feature type="non-terminal residue" evidence="3">
    <location>
        <position position="273"/>
    </location>
</feature>
<feature type="coiled-coil region" evidence="1">
    <location>
        <begin position="42"/>
        <end position="104"/>
    </location>
</feature>
<evidence type="ECO:0000313" key="4">
    <source>
        <dbReference type="Proteomes" id="UP000789901"/>
    </source>
</evidence>
<keyword evidence="4" id="KW-1185">Reference proteome</keyword>
<proteinExistence type="predicted"/>
<name>A0ABN7VJ30_GIGMA</name>
<evidence type="ECO:0000313" key="3">
    <source>
        <dbReference type="EMBL" id="CAG8777013.1"/>
    </source>
</evidence>
<keyword evidence="1" id="KW-0175">Coiled coil</keyword>
<feature type="region of interest" description="Disordered" evidence="2">
    <location>
        <begin position="142"/>
        <end position="189"/>
    </location>
</feature>
<organism evidence="3 4">
    <name type="scientific">Gigaspora margarita</name>
    <dbReference type="NCBI Taxonomy" id="4874"/>
    <lineage>
        <taxon>Eukaryota</taxon>
        <taxon>Fungi</taxon>
        <taxon>Fungi incertae sedis</taxon>
        <taxon>Mucoromycota</taxon>
        <taxon>Glomeromycotina</taxon>
        <taxon>Glomeromycetes</taxon>
        <taxon>Diversisporales</taxon>
        <taxon>Gigasporaceae</taxon>
        <taxon>Gigaspora</taxon>
    </lineage>
</organism>
<dbReference type="Proteomes" id="UP000789901">
    <property type="component" value="Unassembled WGS sequence"/>
</dbReference>
<evidence type="ECO:0000256" key="1">
    <source>
        <dbReference type="SAM" id="Coils"/>
    </source>
</evidence>
<sequence>MSKQSKQPTKLSIELSELPKVQKNVTLSIQEKSSEIMKSEDFDRIKEENRQLRKKVNDLKNENKNLDEEISVLMQINELFNKELIAFQNQIKELEMKLKIANQGKGKSRADKLLKLPVEDFNVSNKNKEAYHFYIDEESNEKTTRLRQVNNKKTKQEKMSSDDDDSDSKKARKKIQRSKSTKSLFARNDKRVQGYNKNEVLNLLLNTEVHSPEDWDQAKADPEIIMIQDFFTLWAYVTSESENEKVSEISTKRRRVTDYARSIMYSRNSELET</sequence>
<comment type="caution">
    <text evidence="3">The sequence shown here is derived from an EMBL/GenBank/DDBJ whole genome shotgun (WGS) entry which is preliminary data.</text>
</comment>
<reference evidence="3 4" key="1">
    <citation type="submission" date="2021-06" db="EMBL/GenBank/DDBJ databases">
        <authorList>
            <person name="Kallberg Y."/>
            <person name="Tangrot J."/>
            <person name="Rosling A."/>
        </authorList>
    </citation>
    <scope>NUCLEOTIDE SEQUENCE [LARGE SCALE GENOMIC DNA]</scope>
    <source>
        <strain evidence="3 4">120-4 pot B 10/14</strain>
    </source>
</reference>
<protein>
    <submittedName>
        <fullName evidence="3">25439_t:CDS:1</fullName>
    </submittedName>
</protein>
<evidence type="ECO:0000256" key="2">
    <source>
        <dbReference type="SAM" id="MobiDB-lite"/>
    </source>
</evidence>
<feature type="compositionally biased region" description="Basic residues" evidence="2">
    <location>
        <begin position="170"/>
        <end position="180"/>
    </location>
</feature>
<gene>
    <name evidence="3" type="ORF">GMARGA_LOCUS19210</name>
</gene>